<evidence type="ECO:0000313" key="2">
    <source>
        <dbReference type="Proteomes" id="UP000515514"/>
    </source>
</evidence>
<evidence type="ECO:0000313" key="1">
    <source>
        <dbReference type="EMBL" id="QNJ98955.1"/>
    </source>
</evidence>
<dbReference type="KEGG" id="alti:ALE3EI_2417"/>
<sequence>MRNRFNFDHIIKAQNSSEALFYDHGCFMIWETALPFLSEIKTDLQSRFEILLETEIHWSEAHFYRNAFRLYEIPLFKNDKNLERHSAIAEKIGSHSFVVFIVKDHAPRYGHTPSVSGKIEFSNLNIIELKKAIRKEIFDKTGVQFGVHSSNNAQEFFYQAPLMLGTQLVNDLLDNKKITQKKFVRDTEGVSGWNNYNDLFKFLNISCNYLVLRNFEAIRDEHTRGDIDFLTNNFQRLASAMGATQLSHKPFKAEVKIANTNVSLDLRFIGDNYLPAVWQHRMLKRKILKNNIYIPSETDHFFSLLFHCKVQKETVNPEHINTLAGLSEGLNFKWFTSEAIHNETEMSEILRGYFVAEGYYFESPIDKAVYNNTAITGKLPKKGSVLRKGYGATTLKTMAKNVLPEPIFRLLKAAKAKLS</sequence>
<dbReference type="AlphaFoldDB" id="A0A7G8PX89"/>
<dbReference type="Proteomes" id="UP000515514">
    <property type="component" value="Chromosome"/>
</dbReference>
<gene>
    <name evidence="1" type="ORF">ALE3EI_2417</name>
</gene>
<organism evidence="1 2">
    <name type="scientific">Constantimarinum furrinae</name>
    <dbReference type="NCBI Taxonomy" id="2562285"/>
    <lineage>
        <taxon>Bacteria</taxon>
        <taxon>Pseudomonadati</taxon>
        <taxon>Bacteroidota</taxon>
        <taxon>Flavobacteriia</taxon>
        <taxon>Flavobacteriales</taxon>
        <taxon>Flavobacteriaceae</taxon>
        <taxon>Altibacter/Constantimarinum group</taxon>
        <taxon>Constantimarinum</taxon>
    </lineage>
</organism>
<keyword evidence="2" id="KW-1185">Reference proteome</keyword>
<dbReference type="RefSeq" id="WP_186989035.1">
    <property type="nucleotide sequence ID" value="NZ_CP052909.1"/>
</dbReference>
<dbReference type="EMBL" id="CP052909">
    <property type="protein sequence ID" value="QNJ98955.1"/>
    <property type="molecule type" value="Genomic_DNA"/>
</dbReference>
<accession>A0A7G8PX89</accession>
<proteinExistence type="predicted"/>
<name>A0A7G8PX89_9FLAO</name>
<protein>
    <submittedName>
        <fullName evidence="1">Uncharacterized protein</fullName>
    </submittedName>
</protein>
<reference evidence="1 2" key="1">
    <citation type="submission" date="2020-04" db="EMBL/GenBank/DDBJ databases">
        <title>Genome sequence of Altibacter aquimarinus strain ALE3EI.</title>
        <authorList>
            <person name="Oh H.-M."/>
            <person name="Jang D."/>
        </authorList>
    </citation>
    <scope>NUCLEOTIDE SEQUENCE [LARGE SCALE GENOMIC DNA]</scope>
    <source>
        <strain evidence="1 2">ALE3EI</strain>
    </source>
</reference>